<name>A0A3S0Z9T3_ELYCH</name>
<protein>
    <submittedName>
        <fullName evidence="1">Uncharacterized protein</fullName>
    </submittedName>
</protein>
<keyword evidence="2" id="KW-1185">Reference proteome</keyword>
<comment type="caution">
    <text evidence="1">The sequence shown here is derived from an EMBL/GenBank/DDBJ whole genome shotgun (WGS) entry which is preliminary data.</text>
</comment>
<sequence length="223" mass="25311">MSNWGRAGEELRFLQPKNKNISLAEGLRELRECKRNVQMGTPINYAVCSLMPDDCIEYCSTFYWVTRNQVSVMHSAAVVQPDPLCAPSYMIRLMFRVYQFRFHIKGARYSEFVDSKAALSRAETHKTKKWMDSLKENGREADGWRAHERSAFGERTDIQRSESVRTFSVRRAYGHSSFGERTDIFWKSPTASQTAGGGACCCISASNVSTVQAIFFIVDGSQN</sequence>
<proteinExistence type="predicted"/>
<evidence type="ECO:0000313" key="1">
    <source>
        <dbReference type="EMBL" id="RUS73974.1"/>
    </source>
</evidence>
<accession>A0A3S0Z9T3</accession>
<gene>
    <name evidence="1" type="ORF">EGW08_018262</name>
</gene>
<dbReference type="AlphaFoldDB" id="A0A3S0Z9T3"/>
<evidence type="ECO:0000313" key="2">
    <source>
        <dbReference type="Proteomes" id="UP000271974"/>
    </source>
</evidence>
<organism evidence="1 2">
    <name type="scientific">Elysia chlorotica</name>
    <name type="common">Eastern emerald elysia</name>
    <name type="synonym">Sea slug</name>
    <dbReference type="NCBI Taxonomy" id="188477"/>
    <lineage>
        <taxon>Eukaryota</taxon>
        <taxon>Metazoa</taxon>
        <taxon>Spiralia</taxon>
        <taxon>Lophotrochozoa</taxon>
        <taxon>Mollusca</taxon>
        <taxon>Gastropoda</taxon>
        <taxon>Heterobranchia</taxon>
        <taxon>Euthyneura</taxon>
        <taxon>Panpulmonata</taxon>
        <taxon>Sacoglossa</taxon>
        <taxon>Placobranchoidea</taxon>
        <taxon>Plakobranchidae</taxon>
        <taxon>Elysia</taxon>
    </lineage>
</organism>
<dbReference type="EMBL" id="RQTK01000879">
    <property type="protein sequence ID" value="RUS73974.1"/>
    <property type="molecule type" value="Genomic_DNA"/>
</dbReference>
<reference evidence="1 2" key="1">
    <citation type="submission" date="2019-01" db="EMBL/GenBank/DDBJ databases">
        <title>A draft genome assembly of the solar-powered sea slug Elysia chlorotica.</title>
        <authorList>
            <person name="Cai H."/>
            <person name="Li Q."/>
            <person name="Fang X."/>
            <person name="Li J."/>
            <person name="Curtis N.E."/>
            <person name="Altenburger A."/>
            <person name="Shibata T."/>
            <person name="Feng M."/>
            <person name="Maeda T."/>
            <person name="Schwartz J.A."/>
            <person name="Shigenobu S."/>
            <person name="Lundholm N."/>
            <person name="Nishiyama T."/>
            <person name="Yang H."/>
            <person name="Hasebe M."/>
            <person name="Li S."/>
            <person name="Pierce S.K."/>
            <person name="Wang J."/>
        </authorList>
    </citation>
    <scope>NUCLEOTIDE SEQUENCE [LARGE SCALE GENOMIC DNA]</scope>
    <source>
        <strain evidence="1">EC2010</strain>
        <tissue evidence="1">Whole organism of an adult</tissue>
    </source>
</reference>
<dbReference type="Proteomes" id="UP000271974">
    <property type="component" value="Unassembled WGS sequence"/>
</dbReference>